<dbReference type="Proteomes" id="UP000194139">
    <property type="component" value="Chromosome"/>
</dbReference>
<evidence type="ECO:0000313" key="1">
    <source>
        <dbReference type="EMBL" id="ARP85292.1"/>
    </source>
</evidence>
<gene>
    <name evidence="1" type="ORF">CAL13_02970</name>
</gene>
<sequence>MTIRSRRPLAAWLALAAMWLIVFAPLVSQLIEAYRPIDPASEICSVSRPHGGSHHESPDNPLAACGYCGFLSGHPTVPTAPAALLPLLIVAAGVPDAPRIRLFVPLGTFPSGRPRDPPRHG</sequence>
<name>A0A1W6YW07_9BORD</name>
<protein>
    <recommendedName>
        <fullName evidence="3">DUF2946 domain-containing protein</fullName>
    </recommendedName>
</protein>
<dbReference type="AlphaFoldDB" id="A0A1W6YW07"/>
<proteinExistence type="predicted"/>
<dbReference type="EMBL" id="CP021109">
    <property type="protein sequence ID" value="ARP85292.1"/>
    <property type="molecule type" value="Genomic_DNA"/>
</dbReference>
<organism evidence="1 2">
    <name type="scientific">Bordetella genomosp. 9</name>
    <dbReference type="NCBI Taxonomy" id="1416803"/>
    <lineage>
        <taxon>Bacteria</taxon>
        <taxon>Pseudomonadati</taxon>
        <taxon>Pseudomonadota</taxon>
        <taxon>Betaproteobacteria</taxon>
        <taxon>Burkholderiales</taxon>
        <taxon>Alcaligenaceae</taxon>
        <taxon>Bordetella</taxon>
    </lineage>
</organism>
<keyword evidence="2" id="KW-1185">Reference proteome</keyword>
<reference evidence="1 2" key="1">
    <citation type="submission" date="2017-05" db="EMBL/GenBank/DDBJ databases">
        <title>Complete and WGS of Bordetella genogroups.</title>
        <authorList>
            <person name="Spilker T."/>
            <person name="LiPuma J."/>
        </authorList>
    </citation>
    <scope>NUCLEOTIDE SEQUENCE [LARGE SCALE GENOMIC DNA]</scope>
    <source>
        <strain evidence="1 2">AU17164</strain>
    </source>
</reference>
<dbReference type="Pfam" id="PF11162">
    <property type="entry name" value="DUF2946"/>
    <property type="match status" value="1"/>
</dbReference>
<dbReference type="OrthoDB" id="8683087at2"/>
<accession>A0A1W6YW07</accession>
<evidence type="ECO:0000313" key="2">
    <source>
        <dbReference type="Proteomes" id="UP000194139"/>
    </source>
</evidence>
<dbReference type="RefSeq" id="WP_086056058.1">
    <property type="nucleotide sequence ID" value="NZ_CP021109.1"/>
</dbReference>
<dbReference type="InterPro" id="IPR021333">
    <property type="entry name" value="DUF2946"/>
</dbReference>
<evidence type="ECO:0008006" key="3">
    <source>
        <dbReference type="Google" id="ProtNLM"/>
    </source>
</evidence>